<dbReference type="GO" id="GO:0006508">
    <property type="term" value="P:proteolysis"/>
    <property type="evidence" value="ECO:0007669"/>
    <property type="project" value="UniProtKB-KW"/>
</dbReference>
<keyword evidence="4" id="KW-0645">Protease</keyword>
<evidence type="ECO:0000256" key="19">
    <source>
        <dbReference type="ARBA" id="ARBA00023268"/>
    </source>
</evidence>
<dbReference type="PANTHER" id="PTHR42648">
    <property type="entry name" value="TRANSPOSASE, PUTATIVE-RELATED"/>
    <property type="match status" value="1"/>
</dbReference>
<evidence type="ECO:0000256" key="14">
    <source>
        <dbReference type="ARBA" id="ARBA00022908"/>
    </source>
</evidence>
<evidence type="ECO:0000256" key="16">
    <source>
        <dbReference type="ARBA" id="ARBA00022932"/>
    </source>
</evidence>
<keyword evidence="9" id="KW-0064">Aspartyl protease</keyword>
<evidence type="ECO:0000313" key="25">
    <source>
        <dbReference type="EMBL" id="CDO76034.1"/>
    </source>
</evidence>
<keyword evidence="26" id="KW-1185">Reference proteome</keyword>
<feature type="compositionally biased region" description="Low complexity" evidence="20">
    <location>
        <begin position="29"/>
        <end position="39"/>
    </location>
</feature>
<evidence type="ECO:0000256" key="6">
    <source>
        <dbReference type="ARBA" id="ARBA00022722"/>
    </source>
</evidence>
<feature type="region of interest" description="Disordered" evidence="20">
    <location>
        <begin position="232"/>
        <end position="268"/>
    </location>
</feature>
<dbReference type="Pfam" id="PF07727">
    <property type="entry name" value="RVT_2"/>
    <property type="match status" value="1"/>
</dbReference>
<keyword evidence="12" id="KW-0067">ATP-binding</keyword>
<protein>
    <recommendedName>
        <fullName evidence="27">Integrase catalytic domain-containing protein</fullName>
    </recommendedName>
</protein>
<keyword evidence="7" id="KW-0479">Metal-binding</keyword>
<dbReference type="GO" id="GO:0006310">
    <property type="term" value="P:DNA recombination"/>
    <property type="evidence" value="ECO:0007669"/>
    <property type="project" value="UniProtKB-KW"/>
</dbReference>
<evidence type="ECO:0000259" key="24">
    <source>
        <dbReference type="Pfam" id="PF25597"/>
    </source>
</evidence>
<dbReference type="SUPFAM" id="SSF57756">
    <property type="entry name" value="Retrovirus zinc finger-like domains"/>
    <property type="match status" value="1"/>
</dbReference>
<dbReference type="InterPro" id="IPR043502">
    <property type="entry name" value="DNA/RNA_pol_sf"/>
</dbReference>
<dbReference type="SUPFAM" id="SSF56672">
    <property type="entry name" value="DNA/RNA polymerases"/>
    <property type="match status" value="1"/>
</dbReference>
<evidence type="ECO:0000256" key="13">
    <source>
        <dbReference type="ARBA" id="ARBA00022842"/>
    </source>
</evidence>
<dbReference type="PANTHER" id="PTHR42648:SF11">
    <property type="entry name" value="TRANSPOSON TY4-P GAG-POL POLYPROTEIN"/>
    <property type="match status" value="1"/>
</dbReference>
<evidence type="ECO:0000256" key="3">
    <source>
        <dbReference type="ARBA" id="ARBA00022664"/>
    </source>
</evidence>
<evidence type="ECO:0000259" key="23">
    <source>
        <dbReference type="Pfam" id="PF22936"/>
    </source>
</evidence>
<evidence type="ECO:0000313" key="26">
    <source>
        <dbReference type="Proteomes" id="UP000029665"/>
    </source>
</evidence>
<evidence type="ECO:0000256" key="20">
    <source>
        <dbReference type="SAM" id="MobiDB-lite"/>
    </source>
</evidence>
<reference evidence="25" key="1">
    <citation type="submission" date="2014-01" db="EMBL/GenBank/DDBJ databases">
        <title>The genome of the white-rot fungus Pycnoporus cinnabarinus: a basidiomycete model with a versatile arsenal for lignocellulosic biomass breakdown.</title>
        <authorList>
            <person name="Levasseur A."/>
            <person name="Lomascolo A."/>
            <person name="Ruiz-Duenas F.J."/>
            <person name="Uzan E."/>
            <person name="Piumi F."/>
            <person name="Kues U."/>
            <person name="Ram A.F.J."/>
            <person name="Murat C."/>
            <person name="Haon M."/>
            <person name="Benoit I."/>
            <person name="Arfi Y."/>
            <person name="Chevret D."/>
            <person name="Drula E."/>
            <person name="Kwon M.J."/>
            <person name="Gouret P."/>
            <person name="Lesage-Meessen L."/>
            <person name="Lombard V."/>
            <person name="Mariette J."/>
            <person name="Noirot C."/>
            <person name="Park J."/>
            <person name="Patyshakuliyeva A."/>
            <person name="Wieneger R.A.B."/>
            <person name="Wosten H.A.B."/>
            <person name="Martin F."/>
            <person name="Coutinho P.M."/>
            <person name="de Vries R."/>
            <person name="Martinez A.T."/>
            <person name="Klopp C."/>
            <person name="Pontarotti P."/>
            <person name="Henrissat B."/>
            <person name="Record E."/>
        </authorList>
    </citation>
    <scope>NUCLEOTIDE SEQUENCE [LARGE SCALE GENOMIC DNA]</scope>
    <source>
        <strain evidence="25">BRFM137</strain>
    </source>
</reference>
<keyword evidence="15" id="KW-0695">RNA-directed DNA polymerase</keyword>
<dbReference type="Pfam" id="PF14223">
    <property type="entry name" value="Retrotran_gag_2"/>
    <property type="match status" value="1"/>
</dbReference>
<feature type="region of interest" description="Disordered" evidence="20">
    <location>
        <begin position="1"/>
        <end position="39"/>
    </location>
</feature>
<dbReference type="OMA" id="GREWYLE"/>
<feature type="domain" description="GAG-pre-integrase" evidence="22">
    <location>
        <begin position="500"/>
        <end position="556"/>
    </location>
</feature>
<keyword evidence="3" id="KW-0507">mRNA processing</keyword>
<comment type="function">
    <text evidence="1">The aspartyl protease (PR) mediates the proteolytic cleavages of the Gag and Gag-Pol polyproteins after assembly of the VLP.</text>
</comment>
<organism evidence="25 26">
    <name type="scientific">Pycnoporus cinnabarinus</name>
    <name type="common">Cinnabar-red polypore</name>
    <name type="synonym">Trametes cinnabarina</name>
    <dbReference type="NCBI Taxonomy" id="5643"/>
    <lineage>
        <taxon>Eukaryota</taxon>
        <taxon>Fungi</taxon>
        <taxon>Dikarya</taxon>
        <taxon>Basidiomycota</taxon>
        <taxon>Agaricomycotina</taxon>
        <taxon>Agaricomycetes</taxon>
        <taxon>Polyporales</taxon>
        <taxon>Polyporaceae</taxon>
        <taxon>Trametes</taxon>
    </lineage>
</organism>
<dbReference type="STRING" id="5643.A0A060SUY4"/>
<evidence type="ECO:0000256" key="2">
    <source>
        <dbReference type="ARBA" id="ARBA00022612"/>
    </source>
</evidence>
<dbReference type="SUPFAM" id="SSF53098">
    <property type="entry name" value="Ribonuclease H-like"/>
    <property type="match status" value="1"/>
</dbReference>
<keyword evidence="8" id="KW-0547">Nucleotide-binding</keyword>
<comment type="caution">
    <text evidence="25">The sequence shown here is derived from an EMBL/GenBank/DDBJ whole genome shotgun (WGS) entry which is preliminary data.</text>
</comment>
<evidence type="ECO:0000256" key="12">
    <source>
        <dbReference type="ARBA" id="ARBA00022840"/>
    </source>
</evidence>
<name>A0A060SUY4_PYCCI</name>
<evidence type="ECO:0000256" key="17">
    <source>
        <dbReference type="ARBA" id="ARBA00023113"/>
    </source>
</evidence>
<feature type="region of interest" description="Disordered" evidence="20">
    <location>
        <begin position="807"/>
        <end position="904"/>
    </location>
</feature>
<evidence type="ECO:0000259" key="22">
    <source>
        <dbReference type="Pfam" id="PF13976"/>
    </source>
</evidence>
<keyword evidence="5" id="KW-0548">Nucleotidyltransferase</keyword>
<keyword evidence="16" id="KW-0808">Transferase</keyword>
<dbReference type="InterPro" id="IPR057670">
    <property type="entry name" value="SH3_retrovirus"/>
</dbReference>
<dbReference type="InterPro" id="IPR036875">
    <property type="entry name" value="Znf_CCHC_sf"/>
</dbReference>
<dbReference type="AlphaFoldDB" id="A0A060SUY4"/>
<feature type="compositionally biased region" description="Pro residues" evidence="20">
    <location>
        <begin position="839"/>
        <end position="849"/>
    </location>
</feature>
<feature type="compositionally biased region" description="Polar residues" evidence="20">
    <location>
        <begin position="814"/>
        <end position="823"/>
    </location>
</feature>
<evidence type="ECO:0000256" key="5">
    <source>
        <dbReference type="ARBA" id="ARBA00022695"/>
    </source>
</evidence>
<keyword evidence="19" id="KW-0511">Multifunctional enzyme</keyword>
<accession>A0A060SUY4</accession>
<keyword evidence="6" id="KW-0540">Nuclease</keyword>
<feature type="domain" description="Reverse transcriptase Ty1/copia-type" evidence="21">
    <location>
        <begin position="961"/>
        <end position="1168"/>
    </location>
</feature>
<evidence type="ECO:0000256" key="15">
    <source>
        <dbReference type="ARBA" id="ARBA00022918"/>
    </source>
</evidence>
<dbReference type="GO" id="GO:0005524">
    <property type="term" value="F:ATP binding"/>
    <property type="evidence" value="ECO:0007669"/>
    <property type="project" value="UniProtKB-KW"/>
</dbReference>
<dbReference type="OrthoDB" id="7691805at2759"/>
<keyword evidence="16" id="KW-0239">DNA-directed DNA polymerase</keyword>
<keyword evidence="13" id="KW-0460">Magnesium</keyword>
<keyword evidence="18" id="KW-0233">DNA recombination</keyword>
<evidence type="ECO:0000256" key="9">
    <source>
        <dbReference type="ARBA" id="ARBA00022750"/>
    </source>
</evidence>
<gene>
    <name evidence="25" type="ORF">BN946_scf184818.g2</name>
</gene>
<dbReference type="GO" id="GO:0004519">
    <property type="term" value="F:endonuclease activity"/>
    <property type="evidence" value="ECO:0007669"/>
    <property type="project" value="UniProtKB-KW"/>
</dbReference>
<evidence type="ECO:0000256" key="10">
    <source>
        <dbReference type="ARBA" id="ARBA00022759"/>
    </source>
</evidence>
<dbReference type="GO" id="GO:0006397">
    <property type="term" value="P:mRNA processing"/>
    <property type="evidence" value="ECO:0007669"/>
    <property type="project" value="UniProtKB-KW"/>
</dbReference>
<dbReference type="Proteomes" id="UP000029665">
    <property type="component" value="Unassembled WGS sequence"/>
</dbReference>
<dbReference type="InterPro" id="IPR012337">
    <property type="entry name" value="RNaseH-like_sf"/>
</dbReference>
<dbReference type="Gene3D" id="3.30.420.10">
    <property type="entry name" value="Ribonuclease H-like superfamily/Ribonuclease H"/>
    <property type="match status" value="1"/>
</dbReference>
<keyword evidence="17" id="KW-0917">Virion maturation</keyword>
<dbReference type="EMBL" id="CCBP010000324">
    <property type="protein sequence ID" value="CDO76034.1"/>
    <property type="molecule type" value="Genomic_DNA"/>
</dbReference>
<dbReference type="InterPro" id="IPR054722">
    <property type="entry name" value="PolX-like_BBD"/>
</dbReference>
<dbReference type="GO" id="GO:0003887">
    <property type="term" value="F:DNA-directed DNA polymerase activity"/>
    <property type="evidence" value="ECO:0007669"/>
    <property type="project" value="UniProtKB-KW"/>
</dbReference>
<evidence type="ECO:0000256" key="1">
    <source>
        <dbReference type="ARBA" id="ARBA00002180"/>
    </source>
</evidence>
<dbReference type="GO" id="GO:0003964">
    <property type="term" value="F:RNA-directed DNA polymerase activity"/>
    <property type="evidence" value="ECO:0007669"/>
    <property type="project" value="UniProtKB-KW"/>
</dbReference>
<keyword evidence="10" id="KW-0255">Endonuclease</keyword>
<feature type="domain" description="Retroviral polymerase SH3-like" evidence="24">
    <location>
        <begin position="710"/>
        <end position="766"/>
    </location>
</feature>
<evidence type="ECO:0000256" key="7">
    <source>
        <dbReference type="ARBA" id="ARBA00022723"/>
    </source>
</evidence>
<dbReference type="InterPro" id="IPR013103">
    <property type="entry name" value="RVT_2"/>
</dbReference>
<dbReference type="InterPro" id="IPR036397">
    <property type="entry name" value="RNaseH_sf"/>
</dbReference>
<dbReference type="HOGENOM" id="CLU_001650_5_1_1"/>
<feature type="compositionally biased region" description="Low complexity" evidence="20">
    <location>
        <begin position="250"/>
        <end position="259"/>
    </location>
</feature>
<evidence type="ECO:0000256" key="8">
    <source>
        <dbReference type="ARBA" id="ARBA00022741"/>
    </source>
</evidence>
<feature type="region of interest" description="Disordered" evidence="20">
    <location>
        <begin position="911"/>
        <end position="930"/>
    </location>
</feature>
<dbReference type="Pfam" id="PF13976">
    <property type="entry name" value="gag_pre-integrs"/>
    <property type="match status" value="1"/>
</dbReference>
<feature type="domain" description="Retrovirus-related Pol polyprotein from transposon TNT 1-94-like beta-barrel" evidence="23">
    <location>
        <begin position="340"/>
        <end position="424"/>
    </location>
</feature>
<keyword evidence="14" id="KW-0229">DNA integration</keyword>
<evidence type="ECO:0000256" key="11">
    <source>
        <dbReference type="ARBA" id="ARBA00022801"/>
    </source>
</evidence>
<dbReference type="GO" id="GO:0004190">
    <property type="term" value="F:aspartic-type endopeptidase activity"/>
    <property type="evidence" value="ECO:0007669"/>
    <property type="project" value="UniProtKB-KW"/>
</dbReference>
<dbReference type="GO" id="GO:0003676">
    <property type="term" value="F:nucleic acid binding"/>
    <property type="evidence" value="ECO:0007669"/>
    <property type="project" value="InterPro"/>
</dbReference>
<dbReference type="InterPro" id="IPR039537">
    <property type="entry name" value="Retrotran_Ty1/copia-like"/>
</dbReference>
<dbReference type="Pfam" id="PF25597">
    <property type="entry name" value="SH3_retrovirus"/>
    <property type="match status" value="1"/>
</dbReference>
<evidence type="ECO:0000259" key="21">
    <source>
        <dbReference type="Pfam" id="PF07727"/>
    </source>
</evidence>
<evidence type="ECO:0000256" key="4">
    <source>
        <dbReference type="ARBA" id="ARBA00022670"/>
    </source>
</evidence>
<keyword evidence="2" id="KW-1188">Viral release from host cell</keyword>
<evidence type="ECO:0008006" key="27">
    <source>
        <dbReference type="Google" id="ProtNLM"/>
    </source>
</evidence>
<keyword evidence="11" id="KW-0378">Hydrolase</keyword>
<dbReference type="GO" id="GO:0008270">
    <property type="term" value="F:zinc ion binding"/>
    <property type="evidence" value="ECO:0007669"/>
    <property type="project" value="InterPro"/>
</dbReference>
<dbReference type="GO" id="GO:0015074">
    <property type="term" value="P:DNA integration"/>
    <property type="evidence" value="ECO:0007669"/>
    <property type="project" value="UniProtKB-KW"/>
</dbReference>
<proteinExistence type="predicted"/>
<dbReference type="Pfam" id="PF22936">
    <property type="entry name" value="Pol_BBD"/>
    <property type="match status" value="1"/>
</dbReference>
<feature type="compositionally biased region" description="Basic and acidic residues" evidence="20">
    <location>
        <begin position="916"/>
        <end position="925"/>
    </location>
</feature>
<evidence type="ECO:0000256" key="18">
    <source>
        <dbReference type="ARBA" id="ARBA00023172"/>
    </source>
</evidence>
<dbReference type="InterPro" id="IPR025724">
    <property type="entry name" value="GAG-pre-integrase_dom"/>
</dbReference>
<sequence length="1183" mass="130101">MTTPTGQPQPDPATPVAAGTLPTSPPAPSSTTTSSDAVSTYAPAQSNRLFDIANLKDDGSNFPMWKFRMEMILESRRLWSIVNKTEPCPSLAVQGQSAVNAWKERDHLAKLQISLTLDDSPLSSVMLARTSAEAWDKLLSRYEGKGKQTIATLIGELFRGTLSDQDSLETQLDAMQLKARLLEQLGQPLDDSLVAIAMVTSLPASYSTLRTILMSTYDTLSTDTVVSQVLNEERSRKEHNGTQSAFLARTSNTKGASKSTKAKPTSKAKKTKCAHCSKLGHTKEECRKLKAEQASAAIAKEVKDKTGDLTAKVATVQTGDETIRLFVANALNNQSRQTQWLVDSGASSPMSSQRDWFVSFKTLPTPKRVWLGDERYIHATGIGRVSLRLERGPDTEAAIIPDVYYVPDLNGNLLSVSHFVRRGYSVNFEQGGCSIVDASGSRIATASEREGLYILHATSIVAEEHAFVTSMDLFGPADRSPTSVLDPGPSPDVYALVANASRKSRADATTWHRRLGHISFDSVFKMVRSGMVKGMDIVGSLTRPKTPCSPCLLGKQSRDAIAKQTSAEYPRVNYRTHADLQGPMQTATPGGHKYLSLVVEGKTRHLHGDLLRLKSDQTAALKDYIARSEVVTGETFNILRTDNGGETVMEMARTMLQSSGLPNTYWGEACLYAIHIINRTPSRALGDDITPHEAFTGNKPSVAHIRPFGCKAFVHIPDEKRQKLDPKSLECVLVGWSASKRAYRLLHRSSGRIYESRDVVFDEGQPDELPHRVTVNVDPIPAPQAAPSPREQPARPTITVTVEDVADEGEAAFQPQTSTTTARSEPAAASVPQDDRSASPPPPPAPAPPLRRSTRVRRPALRDDDPRFKVSSYNRRRPAAPSQEAAPAVEGRNLEVDDDDDDADEAEVAEVLGPAGDEHANRAEALEDDPQTYEEAMSRPDADMWKAACAEELLAFAKAEPYDEVERPQNRKVVGCKWVFRLKRGADGSVERYKARLVAQGFTQVEGIDYSEMFAPVSKFASIRTVLTLAALFDLEIDQMDVKSAFLNGDLDEEIFMAPPQGSSCPDGHVWRLRKALYGLRQASREWYKKIRAEFESLGFVRSDADHSIFTKVEDGVLLIIALYVDDMLLVGNSRLAIDALKAALQTRFEMTDLGAARWILGMEIKRDRARHCERPCPDNNTI</sequence>